<feature type="region of interest" description="Disordered" evidence="1">
    <location>
        <begin position="528"/>
        <end position="603"/>
    </location>
</feature>
<evidence type="ECO:0000256" key="1">
    <source>
        <dbReference type="SAM" id="MobiDB-lite"/>
    </source>
</evidence>
<gene>
    <name evidence="2" type="ORF">CK203_113696</name>
</gene>
<evidence type="ECO:0000313" key="3">
    <source>
        <dbReference type="Proteomes" id="UP000288805"/>
    </source>
</evidence>
<feature type="compositionally biased region" description="Basic and acidic residues" evidence="1">
    <location>
        <begin position="455"/>
        <end position="474"/>
    </location>
</feature>
<evidence type="ECO:0000313" key="2">
    <source>
        <dbReference type="EMBL" id="RVW20887.1"/>
    </source>
</evidence>
<name>A0A438CCD5_VITVI</name>
<feature type="compositionally biased region" description="Basic and acidic residues" evidence="1">
    <location>
        <begin position="531"/>
        <end position="541"/>
    </location>
</feature>
<reference evidence="2 3" key="1">
    <citation type="journal article" date="2018" name="PLoS Genet.">
        <title>Population sequencing reveals clonal diversity and ancestral inbreeding in the grapevine cultivar Chardonnay.</title>
        <authorList>
            <person name="Roach M.J."/>
            <person name="Johnson D.L."/>
            <person name="Bohlmann J."/>
            <person name="van Vuuren H.J."/>
            <person name="Jones S.J."/>
            <person name="Pretorius I.S."/>
            <person name="Schmidt S.A."/>
            <person name="Borneman A.R."/>
        </authorList>
    </citation>
    <scope>NUCLEOTIDE SEQUENCE [LARGE SCALE GENOMIC DNA]</scope>
    <source>
        <strain evidence="3">cv. Chardonnay</strain>
        <tissue evidence="2">Leaf</tissue>
    </source>
</reference>
<organism evidence="2 3">
    <name type="scientific">Vitis vinifera</name>
    <name type="common">Grape</name>
    <dbReference type="NCBI Taxonomy" id="29760"/>
    <lineage>
        <taxon>Eukaryota</taxon>
        <taxon>Viridiplantae</taxon>
        <taxon>Streptophyta</taxon>
        <taxon>Embryophyta</taxon>
        <taxon>Tracheophyta</taxon>
        <taxon>Spermatophyta</taxon>
        <taxon>Magnoliopsida</taxon>
        <taxon>eudicotyledons</taxon>
        <taxon>Gunneridae</taxon>
        <taxon>Pentapetalae</taxon>
        <taxon>rosids</taxon>
        <taxon>Vitales</taxon>
        <taxon>Vitaceae</taxon>
        <taxon>Viteae</taxon>
        <taxon>Vitis</taxon>
    </lineage>
</organism>
<proteinExistence type="predicted"/>
<feature type="region of interest" description="Disordered" evidence="1">
    <location>
        <begin position="431"/>
        <end position="486"/>
    </location>
</feature>
<sequence length="632" mass="71323">MMMARLVTEQSSSIRRLTGAAHRGDVMVHPPRQSARSMAWDATIYLRRQSDVSSSVLLTWPSRLLGFGYTRLDRGVRVPRGPGWLTTWQHMRFPQCPLLTRPFIPDRNGGLKKLFKPFQRLHDMWHPRAFKEEEPLFEAAARRHVVSVDVLPVELSFEVPRDLVPINRELIPECTLPFVISVPQLYHAPFFPIFLVLRQRLLPFFPGKLSDWPRHRLRVGSLLVAKWLLQDPYQWICTPFEIAGPTWPKRSIMSAKKDVASSSAADKGNKVVRAGVSSGRSSSKKPTKLLNEREFREHFCIQNGISIHLLDGDLTSTEKRSSSSTPSRREKNNIFSMFAHIPSLQLVTGLLDSTKGGAKGHVLVWDQEIRGRLVEWVEKASFNRLNKLFVISSLEWNHQTLLLARDLLEVIREPQPYVLPIIPRDEKMQEGTLRKAPGEKGQPSSSTACPLAKNSDPDSRGDLDPPRCDLDPPRSDSNPRSFEPELVVPDIIYESEAEEEMVADLTADFGDRMRKRLSKPIEVVVPPAKRPRPDEVHKEPVTEVPPAPILPLNVAGSSSVPTAASPIREETCLAQDGAQDDPTPAVEDMDQKGTPSCTAPPSWKKMKEMLGGCPTSLMPSRLRQRCRTFFLY</sequence>
<comment type="caution">
    <text evidence="2">The sequence shown here is derived from an EMBL/GenBank/DDBJ whole genome shotgun (WGS) entry which is preliminary data.</text>
</comment>
<accession>A0A438CCD5</accession>
<dbReference type="AlphaFoldDB" id="A0A438CCD5"/>
<protein>
    <submittedName>
        <fullName evidence="2">Uncharacterized protein</fullName>
    </submittedName>
</protein>
<dbReference type="EMBL" id="QGNW01002330">
    <property type="protein sequence ID" value="RVW20887.1"/>
    <property type="molecule type" value="Genomic_DNA"/>
</dbReference>
<dbReference type="Proteomes" id="UP000288805">
    <property type="component" value="Unassembled WGS sequence"/>
</dbReference>